<gene>
    <name evidence="2" type="ORF">GCM10011444_19450</name>
</gene>
<protein>
    <recommendedName>
        <fullName evidence="4">DUF4294 domain-containing protein</fullName>
    </recommendedName>
</protein>
<keyword evidence="1" id="KW-0175">Coiled coil</keyword>
<feature type="coiled-coil region" evidence="1">
    <location>
        <begin position="68"/>
        <end position="95"/>
    </location>
</feature>
<sequence>MLLLAQIEPVEQDSLQEKYLLIEGDSIPRKYIDLDEVLVLPDLKFRDKDERYRYLILRRKTRKVYPYAKMAAERLIELNEELKQFEKRRKKKKHAKKVQKYIEKEFSAELKKLTKTEGQILVKLIHRQTGKTAFQLVKELRNGWRAFWYNNTASLFDIKLKREFAPLDVEEDYLIEDILLRDFQNGRLERQEPAFEIDYYDLLNKWKASKKLAKKQ</sequence>
<evidence type="ECO:0000313" key="2">
    <source>
        <dbReference type="EMBL" id="GGI57636.1"/>
    </source>
</evidence>
<dbReference type="Pfam" id="PF14127">
    <property type="entry name" value="DUF4294"/>
    <property type="match status" value="1"/>
</dbReference>
<name>A0ABQ2BYP5_9FLAO</name>
<keyword evidence="3" id="KW-1185">Reference proteome</keyword>
<evidence type="ECO:0000256" key="1">
    <source>
        <dbReference type="SAM" id="Coils"/>
    </source>
</evidence>
<dbReference type="EMBL" id="BMDQ01000002">
    <property type="protein sequence ID" value="GGI57636.1"/>
    <property type="molecule type" value="Genomic_DNA"/>
</dbReference>
<evidence type="ECO:0000313" key="3">
    <source>
        <dbReference type="Proteomes" id="UP000624701"/>
    </source>
</evidence>
<dbReference type="InterPro" id="IPR025636">
    <property type="entry name" value="DUF4294"/>
</dbReference>
<reference evidence="3" key="1">
    <citation type="journal article" date="2019" name="Int. J. Syst. Evol. Microbiol.">
        <title>The Global Catalogue of Microorganisms (GCM) 10K type strain sequencing project: providing services to taxonomists for standard genome sequencing and annotation.</title>
        <authorList>
            <consortium name="The Broad Institute Genomics Platform"/>
            <consortium name="The Broad Institute Genome Sequencing Center for Infectious Disease"/>
            <person name="Wu L."/>
            <person name="Ma J."/>
        </authorList>
    </citation>
    <scope>NUCLEOTIDE SEQUENCE [LARGE SCALE GENOMIC DNA]</scope>
    <source>
        <strain evidence="3">CCM 8681</strain>
    </source>
</reference>
<accession>A0ABQ2BYP5</accession>
<evidence type="ECO:0008006" key="4">
    <source>
        <dbReference type="Google" id="ProtNLM"/>
    </source>
</evidence>
<dbReference type="Proteomes" id="UP000624701">
    <property type="component" value="Unassembled WGS sequence"/>
</dbReference>
<proteinExistence type="predicted"/>
<comment type="caution">
    <text evidence="2">The sequence shown here is derived from an EMBL/GenBank/DDBJ whole genome shotgun (WGS) entry which is preliminary data.</text>
</comment>
<organism evidence="2 3">
    <name type="scientific">Winogradskyella haliclonae</name>
    <dbReference type="NCBI Taxonomy" id="2048558"/>
    <lineage>
        <taxon>Bacteria</taxon>
        <taxon>Pseudomonadati</taxon>
        <taxon>Bacteroidota</taxon>
        <taxon>Flavobacteriia</taxon>
        <taxon>Flavobacteriales</taxon>
        <taxon>Flavobacteriaceae</taxon>
        <taxon>Winogradskyella</taxon>
    </lineage>
</organism>